<evidence type="ECO:0000259" key="14">
    <source>
        <dbReference type="PROSITE" id="PS51192"/>
    </source>
</evidence>
<dbReference type="EMBL" id="LSZO01000172">
    <property type="protein sequence ID" value="KXU37071.1"/>
    <property type="molecule type" value="Genomic_DNA"/>
</dbReference>
<dbReference type="InterPro" id="IPR036101">
    <property type="entry name" value="CarD-like/TRCF_RID_sf"/>
</dbReference>
<keyword evidence="17" id="KW-1185">Reference proteome</keyword>
<dbReference type="SUPFAM" id="SSF52540">
    <property type="entry name" value="P-loop containing nucleoside triphosphate hydrolases"/>
    <property type="match status" value="4"/>
</dbReference>
<evidence type="ECO:0000256" key="5">
    <source>
        <dbReference type="ARBA" id="ARBA00022801"/>
    </source>
</evidence>
<keyword evidence="2 13" id="KW-0963">Cytoplasm</keyword>
<dbReference type="GO" id="GO:0003684">
    <property type="term" value="F:damaged DNA binding"/>
    <property type="evidence" value="ECO:0007669"/>
    <property type="project" value="InterPro"/>
</dbReference>
<dbReference type="Gene3D" id="3.90.1150.50">
    <property type="entry name" value="Transcription-repair-coupling factor, D7 domain"/>
    <property type="match status" value="1"/>
</dbReference>
<dbReference type="InterPro" id="IPR011545">
    <property type="entry name" value="DEAD/DEAH_box_helicase_dom"/>
</dbReference>
<evidence type="ECO:0000256" key="2">
    <source>
        <dbReference type="ARBA" id="ARBA00022490"/>
    </source>
</evidence>
<comment type="function">
    <text evidence="13">Couples transcription and DNA repair by recognizing RNA polymerase (RNAP) stalled at DNA lesions. Mediates ATP-dependent release of RNAP and its truncated transcript from the DNA, and recruitment of nucleotide excision repair machinery to the damaged site.</text>
</comment>
<dbReference type="GO" id="GO:0016787">
    <property type="term" value="F:hydrolase activity"/>
    <property type="evidence" value="ECO:0007669"/>
    <property type="project" value="UniProtKB-KW"/>
</dbReference>
<keyword evidence="7 13" id="KW-0067">ATP-binding</keyword>
<comment type="subcellular location">
    <subcellularLocation>
        <location evidence="1 13">Cytoplasm</location>
    </subcellularLocation>
</comment>
<dbReference type="InterPro" id="IPR014001">
    <property type="entry name" value="Helicase_ATP-bd"/>
</dbReference>
<evidence type="ECO:0000256" key="6">
    <source>
        <dbReference type="ARBA" id="ARBA00022806"/>
    </source>
</evidence>
<dbReference type="GO" id="GO:0006355">
    <property type="term" value="P:regulation of DNA-templated transcription"/>
    <property type="evidence" value="ECO:0007669"/>
    <property type="project" value="UniProtKB-UniRule"/>
</dbReference>
<dbReference type="Gene3D" id="3.40.50.11180">
    <property type="match status" value="1"/>
</dbReference>
<dbReference type="CDD" id="cd17991">
    <property type="entry name" value="DEXHc_TRCF"/>
    <property type="match status" value="1"/>
</dbReference>
<dbReference type="Gene3D" id="2.40.10.170">
    <property type="match status" value="1"/>
</dbReference>
<keyword evidence="9 13" id="KW-0234">DNA repair</keyword>
<dbReference type="GO" id="GO:0005737">
    <property type="term" value="C:cytoplasm"/>
    <property type="evidence" value="ECO:0007669"/>
    <property type="project" value="UniProtKB-SubCell"/>
</dbReference>
<dbReference type="Pfam" id="PF17757">
    <property type="entry name" value="UvrB_inter"/>
    <property type="match status" value="1"/>
</dbReference>
<dbReference type="PROSITE" id="PS51194">
    <property type="entry name" value="HELICASE_CTER"/>
    <property type="match status" value="1"/>
</dbReference>
<dbReference type="FunFam" id="3.40.50.300:FF:000300">
    <property type="entry name" value="Transcription-repair-coupling factor"/>
    <property type="match status" value="1"/>
</dbReference>
<keyword evidence="6" id="KW-0347">Helicase</keyword>
<accession>A0A139SRJ4</accession>
<sequence>MPIFDLPYPANLSRCQHWPPLAGAAQALAISEAVKKSGRFCLLLTEGSASAERLSEELRFFAQELPVLHFPDWETLPYDVFSPHQDIISQRLATLYRLPQTQSGVLVVPIATALQRLAPPSFLLGQSLLLDVGQKLDRETMRLRLAAAGYRQVDSVYEHGEFAVRGAILDLFPMGSRLPLRIDLFDDEIESLRRFDPQTQRTLDKVEKIELLPAREFALDKDSINAFRKRFRERFEVDLQRCPLYQDISCGLIPAGIEYWLPLFFEQSASLFDYLPEHTQVFLLPALMPAAEQFWADAKNRYQEYGVDRTRPLLTPAELFLPVEDCFARLKRWPQIHLTTADTSALPDVAIEAKAREPLAKLRRFIEDYPGRVLFCAESAGRREALLAQLSRIPLKPKEVAGWAQFIPSSEPVCICIAALEQSLLTEQVALISESALFGKQVMQRRRRTRGQASGDALIKNLSELSIGAPVVHIDHGVGRYLGLVSMEFDGQSAEFLALQYAGDAKLYVPVASLHLIARYAGSDADSAPLHRLGSEQWQKAKRKAAQQVRDVAAELLDTYARRAAREGFAFSDPAADYAAFAADFPFEETADQQAAIEAVRADMLSAKPMDRLICGDVGFGKTEVAMRAAFIAVHSGKQVAVLVPTTLLAQQHYNSFRDRFADWPVAVEVMSRFKSAKDLAEVSQQLEGGKIDILIGTHKLLQSDVRFPNLGLVIIDEEHRFGVRQKEQLKALRSEVDILTLTATPIPRTLNMAVAGMRDLSIIATAPARRLSVRTFVLQSNPATIKEALLRELLRGGQVYYLHNEVKSIEKCAADLTELVVEARIGIAHGQLRERELEQVMSDFYHKRFNVLVTSTIIETGIDIPSANTIIIDRADKFGLAQLHQLRGRVGRSHHQAYAYLLTPPPKQMTDDAKRRLEAIAGAQDLGAGFILATHDLEIRGAGELLGEGQSGQIQAVGFTLYMEMLERAIKAIQKGEQPNLEQPLAHGTEINLHLSALIPEDYLPDVQARLILYKRIASAENLAALDELQVEMIDRFGLLPPPARNLLRVTALKLLAEPLGIDKIDCTANGARIDFAASTQVDPIKLITLVQSAPKQYRFEGTSRLKLDIPMERIEERFATLEALLERLSQ</sequence>
<dbReference type="SMART" id="SM00490">
    <property type="entry name" value="HELICc"/>
    <property type="match status" value="1"/>
</dbReference>
<dbReference type="Pfam" id="PF00271">
    <property type="entry name" value="Helicase_C"/>
    <property type="match status" value="1"/>
</dbReference>
<dbReference type="AlphaFoldDB" id="A0A139SRJ4"/>
<dbReference type="RefSeq" id="WP_068391222.1">
    <property type="nucleotide sequence ID" value="NZ_LSZO01000172.1"/>
</dbReference>
<comment type="similarity">
    <text evidence="11 13">In the C-terminal section; belongs to the helicase family. RecG subfamily.</text>
</comment>
<dbReference type="PANTHER" id="PTHR47964">
    <property type="entry name" value="ATP-DEPENDENT DNA HELICASE HOMOLOG RECG, CHLOROPLASTIC"/>
    <property type="match status" value="1"/>
</dbReference>
<dbReference type="GO" id="GO:0005524">
    <property type="term" value="F:ATP binding"/>
    <property type="evidence" value="ECO:0007669"/>
    <property type="project" value="UniProtKB-UniRule"/>
</dbReference>
<keyword evidence="5 13" id="KW-0378">Hydrolase</keyword>
<keyword evidence="4 13" id="KW-0227">DNA damage</keyword>
<proteinExistence type="inferred from homology"/>
<dbReference type="GO" id="GO:0000716">
    <property type="term" value="P:transcription-coupled nucleotide-excision repair, DNA damage recognition"/>
    <property type="evidence" value="ECO:0007669"/>
    <property type="project" value="UniProtKB-UniRule"/>
</dbReference>
<evidence type="ECO:0000313" key="16">
    <source>
        <dbReference type="EMBL" id="KXU37071.1"/>
    </source>
</evidence>
<reference evidence="16 17" key="1">
    <citation type="submission" date="2016-02" db="EMBL/GenBank/DDBJ databases">
        <authorList>
            <person name="Wen L."/>
            <person name="He K."/>
            <person name="Yang H."/>
        </authorList>
    </citation>
    <scope>NUCLEOTIDE SEQUENCE [LARGE SCALE GENOMIC DNA]</scope>
    <source>
        <strain evidence="16 17">CV58</strain>
    </source>
</reference>
<dbReference type="OrthoDB" id="9804325at2"/>
<keyword evidence="8 13" id="KW-0238">DNA-binding</keyword>
<dbReference type="Gene3D" id="3.40.50.11140">
    <property type="match status" value="1"/>
</dbReference>
<dbReference type="Pfam" id="PF00270">
    <property type="entry name" value="DEAD"/>
    <property type="match status" value="1"/>
</dbReference>
<dbReference type="SMART" id="SM01058">
    <property type="entry name" value="CarD_TRCF"/>
    <property type="match status" value="1"/>
</dbReference>
<dbReference type="InterPro" id="IPR037235">
    <property type="entry name" value="TRCF-like_C_D7"/>
</dbReference>
<dbReference type="EC" id="3.6.4.-" evidence="13"/>
<dbReference type="SMART" id="SM00487">
    <property type="entry name" value="DEXDc"/>
    <property type="match status" value="1"/>
</dbReference>
<dbReference type="SUPFAM" id="SSF143517">
    <property type="entry name" value="TRCF domain-like"/>
    <property type="match status" value="1"/>
</dbReference>
<dbReference type="FunFam" id="3.40.50.300:FF:000546">
    <property type="entry name" value="Transcription-repair-coupling factor"/>
    <property type="match status" value="1"/>
</dbReference>
<gene>
    <name evidence="13" type="primary">mfd</name>
    <name evidence="16" type="ORF">AXE65_04060</name>
</gene>
<dbReference type="InterPro" id="IPR041471">
    <property type="entry name" value="UvrB_inter"/>
</dbReference>
<feature type="domain" description="Helicase C-terminal" evidence="15">
    <location>
        <begin position="785"/>
        <end position="939"/>
    </location>
</feature>
<evidence type="ECO:0000256" key="9">
    <source>
        <dbReference type="ARBA" id="ARBA00023204"/>
    </source>
</evidence>
<evidence type="ECO:0000256" key="10">
    <source>
        <dbReference type="ARBA" id="ARBA00061104"/>
    </source>
</evidence>
<evidence type="ECO:0000259" key="15">
    <source>
        <dbReference type="PROSITE" id="PS51194"/>
    </source>
</evidence>
<dbReference type="Gene3D" id="3.40.50.300">
    <property type="entry name" value="P-loop containing nucleotide triphosphate hydrolases"/>
    <property type="match status" value="2"/>
</dbReference>
<dbReference type="NCBIfam" id="TIGR00580">
    <property type="entry name" value="mfd"/>
    <property type="match status" value="1"/>
</dbReference>
<dbReference type="InterPro" id="IPR001650">
    <property type="entry name" value="Helicase_C-like"/>
</dbReference>
<protein>
    <recommendedName>
        <fullName evidence="12 13">Transcription-repair-coupling factor</fullName>
        <shortName evidence="13">TRCF</shortName>
        <ecNumber evidence="13">3.6.4.-</ecNumber>
    </recommendedName>
</protein>
<dbReference type="InterPro" id="IPR048635">
    <property type="entry name" value="MFD_D3"/>
</dbReference>
<evidence type="ECO:0000256" key="3">
    <source>
        <dbReference type="ARBA" id="ARBA00022741"/>
    </source>
</evidence>
<comment type="similarity">
    <text evidence="10 13">In the N-terminal section; belongs to the UvrB family.</text>
</comment>
<evidence type="ECO:0000256" key="7">
    <source>
        <dbReference type="ARBA" id="ARBA00022840"/>
    </source>
</evidence>
<dbReference type="PROSITE" id="PS51192">
    <property type="entry name" value="HELICASE_ATP_BIND_1"/>
    <property type="match status" value="1"/>
</dbReference>
<dbReference type="Gene3D" id="3.30.2060.10">
    <property type="entry name" value="Penicillin-binding protein 1b domain"/>
    <property type="match status" value="1"/>
</dbReference>
<dbReference type="InterPro" id="IPR004576">
    <property type="entry name" value="Mfd"/>
</dbReference>
<dbReference type="Pfam" id="PF02559">
    <property type="entry name" value="CarD_TRCF_RID"/>
    <property type="match status" value="1"/>
</dbReference>
<evidence type="ECO:0000256" key="1">
    <source>
        <dbReference type="ARBA" id="ARBA00004496"/>
    </source>
</evidence>
<dbReference type="Pfam" id="PF03461">
    <property type="entry name" value="TRCF"/>
    <property type="match status" value="1"/>
</dbReference>
<dbReference type="Pfam" id="PF21132">
    <property type="entry name" value="MFD_D3"/>
    <property type="match status" value="1"/>
</dbReference>
<organism evidence="16 17">
    <name type="scientific">Ventosimonas gracilis</name>
    <dbReference type="NCBI Taxonomy" id="1680762"/>
    <lineage>
        <taxon>Bacteria</taxon>
        <taxon>Pseudomonadati</taxon>
        <taxon>Pseudomonadota</taxon>
        <taxon>Gammaproteobacteria</taxon>
        <taxon>Pseudomonadales</taxon>
        <taxon>Ventosimonadaceae</taxon>
        <taxon>Ventosimonas</taxon>
    </lineage>
</organism>
<evidence type="ECO:0000256" key="11">
    <source>
        <dbReference type="ARBA" id="ARBA00061399"/>
    </source>
</evidence>
<dbReference type="SMART" id="SM00982">
    <property type="entry name" value="TRCF"/>
    <property type="match status" value="1"/>
</dbReference>
<dbReference type="InterPro" id="IPR027417">
    <property type="entry name" value="P-loop_NTPase"/>
</dbReference>
<dbReference type="NCBIfam" id="NF007966">
    <property type="entry name" value="PRK10689.1"/>
    <property type="match status" value="1"/>
</dbReference>
<evidence type="ECO:0000256" key="13">
    <source>
        <dbReference type="HAMAP-Rule" id="MF_00969"/>
    </source>
</evidence>
<evidence type="ECO:0000256" key="8">
    <source>
        <dbReference type="ARBA" id="ARBA00023125"/>
    </source>
</evidence>
<evidence type="ECO:0000256" key="12">
    <source>
        <dbReference type="ARBA" id="ARBA00070128"/>
    </source>
</evidence>
<dbReference type="HAMAP" id="MF_00969">
    <property type="entry name" value="TRCF"/>
    <property type="match status" value="1"/>
</dbReference>
<evidence type="ECO:0000256" key="4">
    <source>
        <dbReference type="ARBA" id="ARBA00022763"/>
    </source>
</evidence>
<keyword evidence="3 13" id="KW-0547">Nucleotide-binding</keyword>
<feature type="domain" description="Helicase ATP-binding" evidence="14">
    <location>
        <begin position="603"/>
        <end position="764"/>
    </location>
</feature>
<dbReference type="PANTHER" id="PTHR47964:SF1">
    <property type="entry name" value="ATP-DEPENDENT DNA HELICASE HOMOLOG RECG, CHLOROPLASTIC"/>
    <property type="match status" value="1"/>
</dbReference>
<dbReference type="InterPro" id="IPR047112">
    <property type="entry name" value="RecG/Mfd"/>
</dbReference>
<dbReference type="Proteomes" id="UP000072660">
    <property type="component" value="Unassembled WGS sequence"/>
</dbReference>
<dbReference type="GO" id="GO:0003678">
    <property type="term" value="F:DNA helicase activity"/>
    <property type="evidence" value="ECO:0007669"/>
    <property type="project" value="TreeGrafter"/>
</dbReference>
<dbReference type="SUPFAM" id="SSF141259">
    <property type="entry name" value="CarD-like"/>
    <property type="match status" value="1"/>
</dbReference>
<evidence type="ECO:0000313" key="17">
    <source>
        <dbReference type="Proteomes" id="UP000072660"/>
    </source>
</evidence>
<comment type="caution">
    <text evidence="16">The sequence shown here is derived from an EMBL/GenBank/DDBJ whole genome shotgun (WGS) entry which is preliminary data.</text>
</comment>
<name>A0A139SRJ4_9GAMM</name>
<dbReference type="InterPro" id="IPR005118">
    <property type="entry name" value="TRCF_C"/>
</dbReference>
<dbReference type="InterPro" id="IPR003711">
    <property type="entry name" value="CarD-like/TRCF_RID"/>
</dbReference>